<protein>
    <recommendedName>
        <fullName evidence="5">Myb/SANT-like domain-containing protein</fullName>
    </recommendedName>
</protein>
<dbReference type="InterPro" id="IPR058353">
    <property type="entry name" value="DUF8040"/>
</dbReference>
<evidence type="ECO:0000313" key="4">
    <source>
        <dbReference type="Proteomes" id="UP001177003"/>
    </source>
</evidence>
<keyword evidence="4" id="KW-1185">Reference proteome</keyword>
<reference evidence="3" key="1">
    <citation type="submission" date="2023-04" db="EMBL/GenBank/DDBJ databases">
        <authorList>
            <person name="Vijverberg K."/>
            <person name="Xiong W."/>
            <person name="Schranz E."/>
        </authorList>
    </citation>
    <scope>NUCLEOTIDE SEQUENCE</scope>
</reference>
<dbReference type="Pfam" id="PF12776">
    <property type="entry name" value="Myb_DNA-bind_3"/>
    <property type="match status" value="1"/>
</dbReference>
<sequence length="400" mass="46362">MDTVNVHDVGIDTPTMKVTNRFHWDPHTFKIFIEECMTKLKNGNRQGAYFKQPACQNTCKRLLERTCIDLDRNQMKNKWDIMRKELKYYDHLTRLETGISTNPMRNIISASKEWWDEKIKEDKEYAKFKDKNLDVYQAYYEALFRDTVVVGDKAKVPCEFCNNSTPDDVQFVDITDGRVDTDEVHLFEDVDPVLTYDSSSMKWRGKKLTPMHDNKRKFEGKMKEKVIFIANDCESDNSYDSDENEEIQALLLCGIAVKGLLLTHKNILQVPVFNMLCRDLVARYGLMKSCRVSIEESLSIFLLYLAHGCGNRLVQESFNHSGETIHIIFHKVLDVVVNLSKDIIKPDANYNKTILEHILNNPRYYPLFKDCIGAIDGTHVEASVPQCDQIKYIGRKNCVT</sequence>
<dbReference type="PANTHER" id="PTHR31704:SF37">
    <property type="entry name" value="HEAT SHOCK PROTEIN"/>
    <property type="match status" value="1"/>
</dbReference>
<feature type="domain" description="DUF8040" evidence="2">
    <location>
        <begin position="269"/>
        <end position="337"/>
    </location>
</feature>
<dbReference type="AlphaFoldDB" id="A0AA36EH82"/>
<dbReference type="EMBL" id="OX465084">
    <property type="protein sequence ID" value="CAI9295527.1"/>
    <property type="molecule type" value="Genomic_DNA"/>
</dbReference>
<dbReference type="Proteomes" id="UP001177003">
    <property type="component" value="Chromosome 8"/>
</dbReference>
<evidence type="ECO:0000313" key="3">
    <source>
        <dbReference type="EMBL" id="CAI9295527.1"/>
    </source>
</evidence>
<evidence type="ECO:0000259" key="2">
    <source>
        <dbReference type="Pfam" id="PF26138"/>
    </source>
</evidence>
<proteinExistence type="predicted"/>
<evidence type="ECO:0000259" key="1">
    <source>
        <dbReference type="Pfam" id="PF12776"/>
    </source>
</evidence>
<feature type="domain" description="Myb/SANT-like" evidence="1">
    <location>
        <begin position="23"/>
        <end position="117"/>
    </location>
</feature>
<dbReference type="Pfam" id="PF26138">
    <property type="entry name" value="DUF8040"/>
    <property type="match status" value="1"/>
</dbReference>
<evidence type="ECO:0008006" key="5">
    <source>
        <dbReference type="Google" id="ProtNLM"/>
    </source>
</evidence>
<gene>
    <name evidence="3" type="ORF">LSALG_LOCUS34461</name>
</gene>
<accession>A0AA36EH82</accession>
<name>A0AA36EH82_LACSI</name>
<dbReference type="InterPro" id="IPR024752">
    <property type="entry name" value="Myb/SANT-like_dom"/>
</dbReference>
<organism evidence="3 4">
    <name type="scientific">Lactuca saligna</name>
    <name type="common">Willowleaf lettuce</name>
    <dbReference type="NCBI Taxonomy" id="75948"/>
    <lineage>
        <taxon>Eukaryota</taxon>
        <taxon>Viridiplantae</taxon>
        <taxon>Streptophyta</taxon>
        <taxon>Embryophyta</taxon>
        <taxon>Tracheophyta</taxon>
        <taxon>Spermatophyta</taxon>
        <taxon>Magnoliopsida</taxon>
        <taxon>eudicotyledons</taxon>
        <taxon>Gunneridae</taxon>
        <taxon>Pentapetalae</taxon>
        <taxon>asterids</taxon>
        <taxon>campanulids</taxon>
        <taxon>Asterales</taxon>
        <taxon>Asteraceae</taxon>
        <taxon>Cichorioideae</taxon>
        <taxon>Cichorieae</taxon>
        <taxon>Lactucinae</taxon>
        <taxon>Lactuca</taxon>
    </lineage>
</organism>
<dbReference type="PANTHER" id="PTHR31704">
    <property type="entry name" value="MYB/SANT-LIKE DNA-BINDING DOMAIN PROTEIN-RELATED"/>
    <property type="match status" value="1"/>
</dbReference>